<organism evidence="1 2">
    <name type="scientific">Methanoculleus formosensis</name>
    <dbReference type="NCBI Taxonomy" id="2590886"/>
    <lineage>
        <taxon>Archaea</taxon>
        <taxon>Methanobacteriati</taxon>
        <taxon>Methanobacteriota</taxon>
        <taxon>Stenosarchaea group</taxon>
        <taxon>Methanomicrobia</taxon>
        <taxon>Methanomicrobiales</taxon>
        <taxon>Methanomicrobiaceae</taxon>
        <taxon>Methanoculleus</taxon>
    </lineage>
</organism>
<proteinExistence type="predicted"/>
<comment type="caution">
    <text evidence="1">The sequence shown here is derived from an EMBL/GenBank/DDBJ whole genome shotgun (WGS) entry which is preliminary data.</text>
</comment>
<dbReference type="Proteomes" id="UP001065682">
    <property type="component" value="Unassembled WGS sequence"/>
</dbReference>
<dbReference type="RefSeq" id="WP_261596609.1">
    <property type="nucleotide sequence ID" value="NZ_VHLL01000001.1"/>
</dbReference>
<evidence type="ECO:0000313" key="1">
    <source>
        <dbReference type="EMBL" id="MCT8336563.1"/>
    </source>
</evidence>
<dbReference type="AlphaFoldDB" id="A0A9E4ZHL0"/>
<sequence>MGRIQTLQDLKEMLQAGFEDNEALLARYGQTHLTQFKAYLLETNYPINEVGCPLGTWSSLDAGGWYVNRGSSSPNILFLDTTRERVWILYTLLDATEADAITDGWVKHIKVLDRCWLSRSHLLHYDVKEPWQQRGLGLKFSDGLASDDEAGRFSLKAWYGATEKIPGLAEVLDTAKESFAIYSTRWQKLKEDSVTLAVEWYSNGKVTINRATDVDEVMLSISDMANLYEDALAEATGLRDDGLGAFELNFTQNIDLEAFSKTVAMGRGRMDLWLIETETDPDFRRFKGVDLHTWGRIFLDVGPDFAYLTIPGKGCVNAVPRIATIQGEDNAGRTSIFFDGVEVFG</sequence>
<accession>A0A9E4ZHL0</accession>
<reference evidence="1" key="1">
    <citation type="submission" date="2019-06" db="EMBL/GenBank/DDBJ databases">
        <title>Methanoculleus strain from Tamsui River, Taipei, Taiwan.</title>
        <authorList>
            <person name="You Y.-T."/>
            <person name="Chen S.-C."/>
            <person name="Lai S.-J."/>
            <person name="Lee Y.-C."/>
            <person name="Lai M.-C."/>
        </authorList>
    </citation>
    <scope>NUCLEOTIDE SEQUENCE</scope>
    <source>
        <strain evidence="1">Afa-1</strain>
    </source>
</reference>
<dbReference type="InterPro" id="IPR058966">
    <property type="entry name" value="MJECL33-like"/>
</dbReference>
<keyword evidence="2" id="KW-1185">Reference proteome</keyword>
<dbReference type="EMBL" id="VHLL01000001">
    <property type="protein sequence ID" value="MCT8336563.1"/>
    <property type="molecule type" value="Genomic_DNA"/>
</dbReference>
<dbReference type="Pfam" id="PF25924">
    <property type="entry name" value="MJECL33"/>
    <property type="match status" value="1"/>
</dbReference>
<evidence type="ECO:0000313" key="2">
    <source>
        <dbReference type="Proteomes" id="UP001065682"/>
    </source>
</evidence>
<protein>
    <submittedName>
        <fullName evidence="1">Uncharacterized protein</fullName>
    </submittedName>
</protein>
<name>A0A9E4ZHL0_9EURY</name>
<gene>
    <name evidence="1" type="ORF">FKB36_03380</name>
</gene>